<accession>A0A1L7CW93</accession>
<name>A0A1L7CW93_9CORY</name>
<organism evidence="2 3">
    <name type="scientific">Corynebacterium sphenisci DSM 44792</name>
    <dbReference type="NCBI Taxonomy" id="1437874"/>
    <lineage>
        <taxon>Bacteria</taxon>
        <taxon>Bacillati</taxon>
        <taxon>Actinomycetota</taxon>
        <taxon>Actinomycetes</taxon>
        <taxon>Mycobacteriales</taxon>
        <taxon>Corynebacteriaceae</taxon>
        <taxon>Corynebacterium</taxon>
    </lineage>
</organism>
<dbReference type="Proteomes" id="UP000185469">
    <property type="component" value="Chromosome"/>
</dbReference>
<dbReference type="STRING" id="1437874.CSPHI_02060"/>
<evidence type="ECO:0000313" key="3">
    <source>
        <dbReference type="Proteomes" id="UP000185469"/>
    </source>
</evidence>
<feature type="compositionally biased region" description="Low complexity" evidence="1">
    <location>
        <begin position="67"/>
        <end position="88"/>
    </location>
</feature>
<gene>
    <name evidence="2" type="ORF">CSPHI_02060</name>
</gene>
<sequence>MPWEDAGEDRVLPDPVEVYGPAPEDMVARMIEVALDPHTPPVNPDLIPDDDPDDGGGAFPDDGGDGPDLPDLLDPADVDAVAGATGVDGDPDEDPDEDPDLPEGDDDLDGGAEWAP</sequence>
<dbReference type="KEGG" id="csph:CSPHI_02060"/>
<protein>
    <submittedName>
        <fullName evidence="2">Uncharacterized protein</fullName>
    </submittedName>
</protein>
<dbReference type="AlphaFoldDB" id="A0A1L7CW93"/>
<evidence type="ECO:0000256" key="1">
    <source>
        <dbReference type="SAM" id="MobiDB-lite"/>
    </source>
</evidence>
<proteinExistence type="predicted"/>
<feature type="compositionally biased region" description="Acidic residues" evidence="1">
    <location>
        <begin position="89"/>
        <end position="110"/>
    </location>
</feature>
<dbReference type="EMBL" id="CP009248">
    <property type="protein sequence ID" value="APT90062.1"/>
    <property type="molecule type" value="Genomic_DNA"/>
</dbReference>
<evidence type="ECO:0000313" key="2">
    <source>
        <dbReference type="EMBL" id="APT90062.1"/>
    </source>
</evidence>
<reference evidence="2 3" key="1">
    <citation type="submission" date="2014-08" db="EMBL/GenBank/DDBJ databases">
        <title>Complete genome sequence of Corynebacterium sphenisci CECT 5990(T) (=DSM 44792(T)), isolated from healthy wild penguins.</title>
        <authorList>
            <person name="Ruckert C."/>
            <person name="Albersmeier A."/>
            <person name="Winkler A."/>
            <person name="Kalinowski J."/>
        </authorList>
    </citation>
    <scope>NUCLEOTIDE SEQUENCE [LARGE SCALE GENOMIC DNA]</scope>
    <source>
        <strain evidence="2 3">DSM 44792</strain>
    </source>
</reference>
<feature type="region of interest" description="Disordered" evidence="1">
    <location>
        <begin position="36"/>
        <end position="116"/>
    </location>
</feature>
<keyword evidence="3" id="KW-1185">Reference proteome</keyword>